<dbReference type="PROSITE" id="PS50297">
    <property type="entry name" value="ANK_REP_REGION"/>
    <property type="match status" value="3"/>
</dbReference>
<evidence type="ECO:0000313" key="5">
    <source>
        <dbReference type="Proteomes" id="UP000652219"/>
    </source>
</evidence>
<feature type="repeat" description="ANK" evidence="3">
    <location>
        <begin position="70"/>
        <end position="102"/>
    </location>
</feature>
<evidence type="ECO:0000256" key="2">
    <source>
        <dbReference type="ARBA" id="ARBA00023043"/>
    </source>
</evidence>
<sequence length="255" mass="27667">MLVGSRRTWSAKDDSIDFDGRHQANSFGFWIASLHEASSHGHHDIVASLLDGANLNMPEQLSFSATGSINVGASLHIASRNGFPDIVRLLLQRGVDPNSQVHPEKRHPYGFRGVFDQTSLQEASAEGHLEIVQLLLERGASVNQRNSDDPYDTSAIDHASAGGHVDVVHLLLQHGADLELREESYQTLLESMARRGDANDFQALLQKGSKIDTEMGAYGTAMLAASTAGHFGIVKMLLEQANADKKALTDIYPSA</sequence>
<dbReference type="Proteomes" id="UP000652219">
    <property type="component" value="Unassembled WGS sequence"/>
</dbReference>
<dbReference type="PANTHER" id="PTHR24180">
    <property type="entry name" value="CYCLIN-DEPENDENT KINASE INHIBITOR 2C-RELATED"/>
    <property type="match status" value="1"/>
</dbReference>
<gene>
    <name evidence="4" type="ORF">CSOJ01_12034</name>
</gene>
<accession>A0A8H6IWP6</accession>
<dbReference type="InterPro" id="IPR051637">
    <property type="entry name" value="Ank_repeat_dom-contain_49"/>
</dbReference>
<keyword evidence="5" id="KW-1185">Reference proteome</keyword>
<dbReference type="Pfam" id="PF12796">
    <property type="entry name" value="Ank_2"/>
    <property type="match status" value="1"/>
</dbReference>
<dbReference type="PRINTS" id="PR01415">
    <property type="entry name" value="ANKYRIN"/>
</dbReference>
<dbReference type="PROSITE" id="PS50088">
    <property type="entry name" value="ANK_REPEAT"/>
    <property type="match status" value="3"/>
</dbReference>
<reference evidence="4 5" key="1">
    <citation type="journal article" date="2020" name="Phytopathology">
        <title>Genome Sequence Resources of Colletotrichum truncatum, C. plurivorum, C. musicola, and C. sojae: Four Species Pathogenic to Soybean (Glycine max).</title>
        <authorList>
            <person name="Rogerio F."/>
            <person name="Boufleur T.R."/>
            <person name="Ciampi-Guillardi M."/>
            <person name="Sukno S.A."/>
            <person name="Thon M.R."/>
            <person name="Massola Junior N.S."/>
            <person name="Baroncelli R."/>
        </authorList>
    </citation>
    <scope>NUCLEOTIDE SEQUENCE [LARGE SCALE GENOMIC DNA]</scope>
    <source>
        <strain evidence="4 5">LFN0009</strain>
    </source>
</reference>
<dbReference type="Pfam" id="PF00023">
    <property type="entry name" value="Ank"/>
    <property type="match status" value="1"/>
</dbReference>
<name>A0A8H6IWP6_9PEZI</name>
<dbReference type="EMBL" id="WIGN01000296">
    <property type="protein sequence ID" value="KAF6801083.1"/>
    <property type="molecule type" value="Genomic_DNA"/>
</dbReference>
<dbReference type="Gene3D" id="1.25.40.20">
    <property type="entry name" value="Ankyrin repeat-containing domain"/>
    <property type="match status" value="2"/>
</dbReference>
<feature type="repeat" description="ANK" evidence="3">
    <location>
        <begin position="151"/>
        <end position="183"/>
    </location>
</feature>
<dbReference type="InterPro" id="IPR002110">
    <property type="entry name" value="Ankyrin_rpt"/>
</dbReference>
<protein>
    <submittedName>
        <fullName evidence="4">NACHT and ankyrin domain protein</fullName>
    </submittedName>
</protein>
<keyword evidence="1" id="KW-0677">Repeat</keyword>
<dbReference type="SUPFAM" id="SSF48403">
    <property type="entry name" value="Ankyrin repeat"/>
    <property type="match status" value="1"/>
</dbReference>
<keyword evidence="2 3" id="KW-0040">ANK repeat</keyword>
<feature type="repeat" description="ANK" evidence="3">
    <location>
        <begin position="115"/>
        <end position="147"/>
    </location>
</feature>
<dbReference type="AlphaFoldDB" id="A0A8H6IWP6"/>
<comment type="caution">
    <text evidence="4">The sequence shown here is derived from an EMBL/GenBank/DDBJ whole genome shotgun (WGS) entry which is preliminary data.</text>
</comment>
<dbReference type="InterPro" id="IPR036770">
    <property type="entry name" value="Ankyrin_rpt-contain_sf"/>
</dbReference>
<evidence type="ECO:0000256" key="1">
    <source>
        <dbReference type="ARBA" id="ARBA00022737"/>
    </source>
</evidence>
<evidence type="ECO:0000313" key="4">
    <source>
        <dbReference type="EMBL" id="KAF6801083.1"/>
    </source>
</evidence>
<evidence type="ECO:0000256" key="3">
    <source>
        <dbReference type="PROSITE-ProRule" id="PRU00023"/>
    </source>
</evidence>
<dbReference type="PANTHER" id="PTHR24180:SF45">
    <property type="entry name" value="POLY [ADP-RIBOSE] POLYMERASE TANKYRASE"/>
    <property type="match status" value="1"/>
</dbReference>
<proteinExistence type="predicted"/>
<dbReference type="SMART" id="SM00248">
    <property type="entry name" value="ANK"/>
    <property type="match status" value="6"/>
</dbReference>
<organism evidence="4 5">
    <name type="scientific">Colletotrichum sojae</name>
    <dbReference type="NCBI Taxonomy" id="2175907"/>
    <lineage>
        <taxon>Eukaryota</taxon>
        <taxon>Fungi</taxon>
        <taxon>Dikarya</taxon>
        <taxon>Ascomycota</taxon>
        <taxon>Pezizomycotina</taxon>
        <taxon>Sordariomycetes</taxon>
        <taxon>Hypocreomycetidae</taxon>
        <taxon>Glomerellales</taxon>
        <taxon>Glomerellaceae</taxon>
        <taxon>Colletotrichum</taxon>
        <taxon>Colletotrichum orchidearum species complex</taxon>
    </lineage>
</organism>